<evidence type="ECO:0000256" key="2">
    <source>
        <dbReference type="ARBA" id="ARBA00023002"/>
    </source>
</evidence>
<dbReference type="InterPro" id="IPR036291">
    <property type="entry name" value="NAD(P)-bd_dom_sf"/>
</dbReference>
<keyword evidence="4" id="KW-1185">Reference proteome</keyword>
<evidence type="ECO:0000313" key="3">
    <source>
        <dbReference type="EMBL" id="KAL2823600.1"/>
    </source>
</evidence>
<evidence type="ECO:0008006" key="5">
    <source>
        <dbReference type="Google" id="ProtNLM"/>
    </source>
</evidence>
<dbReference type="SUPFAM" id="SSF51735">
    <property type="entry name" value="NAD(P)-binding Rossmann-fold domains"/>
    <property type="match status" value="1"/>
</dbReference>
<sequence length="258" mass="27114">MDFPGVALVVGAASGIGKATALQYAADGCQRVAIADIQALPLQEVQAEIEKDYPAVKVKALQVDVTSYPSVQAMIDAVVEQFGRIDYCANLAGIIGFGDTVNLPLSTFDNVYEVNLRGIFYCCKAEIAQMLQQSPLTSQGAICNVSSQAGLMGNGNLPAYVATKHGVVGLSKSDGAKYASRGIRVNALCPGSIETPMLGHLPSGEEGKRREAERIQEIAMGRVGLPGEMANCIMFLTSGRSSFVTATTLAAHGGIRNQ</sequence>
<dbReference type="Pfam" id="PF13561">
    <property type="entry name" value="adh_short_C2"/>
    <property type="match status" value="1"/>
</dbReference>
<dbReference type="Gene3D" id="3.40.50.720">
    <property type="entry name" value="NAD(P)-binding Rossmann-like Domain"/>
    <property type="match status" value="1"/>
</dbReference>
<dbReference type="InterPro" id="IPR002347">
    <property type="entry name" value="SDR_fam"/>
</dbReference>
<protein>
    <recommendedName>
        <fullName evidence="5">NAD(P)-binding protein</fullName>
    </recommendedName>
</protein>
<name>A0ABR4I777_9EURO</name>
<reference evidence="3 4" key="1">
    <citation type="submission" date="2024-07" db="EMBL/GenBank/DDBJ databases">
        <title>Section-level genome sequencing and comparative genomics of Aspergillus sections Usti and Cavernicolus.</title>
        <authorList>
            <consortium name="Lawrence Berkeley National Laboratory"/>
            <person name="Nybo J.L."/>
            <person name="Vesth T.C."/>
            <person name="Theobald S."/>
            <person name="Frisvad J.C."/>
            <person name="Larsen T.O."/>
            <person name="Kjaerboelling I."/>
            <person name="Rothschild-Mancinelli K."/>
            <person name="Lyhne E.K."/>
            <person name="Kogle M.E."/>
            <person name="Barry K."/>
            <person name="Clum A."/>
            <person name="Na H."/>
            <person name="Ledsgaard L."/>
            <person name="Lin J."/>
            <person name="Lipzen A."/>
            <person name="Kuo A."/>
            <person name="Riley R."/>
            <person name="Mondo S."/>
            <person name="LaButti K."/>
            <person name="Haridas S."/>
            <person name="Pangalinan J."/>
            <person name="Salamov A.A."/>
            <person name="Simmons B.A."/>
            <person name="Magnuson J.K."/>
            <person name="Chen J."/>
            <person name="Drula E."/>
            <person name="Henrissat B."/>
            <person name="Wiebenga A."/>
            <person name="Lubbers R.J."/>
            <person name="Gomes A.C."/>
            <person name="Makela M.R."/>
            <person name="Stajich J."/>
            <person name="Grigoriev I.V."/>
            <person name="Mortensen U.H."/>
            <person name="De vries R.P."/>
            <person name="Baker S.E."/>
            <person name="Andersen M.R."/>
        </authorList>
    </citation>
    <scope>NUCLEOTIDE SEQUENCE [LARGE SCALE GENOMIC DNA]</scope>
    <source>
        <strain evidence="3 4">CBS 600.67</strain>
    </source>
</reference>
<dbReference type="EMBL" id="JBFXLS010000051">
    <property type="protein sequence ID" value="KAL2823600.1"/>
    <property type="molecule type" value="Genomic_DNA"/>
</dbReference>
<dbReference type="PRINTS" id="PR00080">
    <property type="entry name" value="SDRFAMILY"/>
</dbReference>
<comment type="caution">
    <text evidence="3">The sequence shown here is derived from an EMBL/GenBank/DDBJ whole genome shotgun (WGS) entry which is preliminary data.</text>
</comment>
<keyword evidence="2" id="KW-0560">Oxidoreductase</keyword>
<dbReference type="CDD" id="cd05233">
    <property type="entry name" value="SDR_c"/>
    <property type="match status" value="1"/>
</dbReference>
<evidence type="ECO:0000256" key="1">
    <source>
        <dbReference type="ARBA" id="ARBA00006484"/>
    </source>
</evidence>
<accession>A0ABR4I777</accession>
<evidence type="ECO:0000313" key="4">
    <source>
        <dbReference type="Proteomes" id="UP001610335"/>
    </source>
</evidence>
<dbReference type="Proteomes" id="UP001610335">
    <property type="component" value="Unassembled WGS sequence"/>
</dbReference>
<gene>
    <name evidence="3" type="ORF">BDW59DRAFT_163177</name>
</gene>
<dbReference type="PANTHER" id="PTHR24321:SF12">
    <property type="entry name" value="SHORT-CHAIN DEHYDROGENASE_REDUCTASE FAMILY, PUTATIVE (AFU_ORTHOLOGUE AFUA_5G14340)-RELATED"/>
    <property type="match status" value="1"/>
</dbReference>
<dbReference type="PANTHER" id="PTHR24321">
    <property type="entry name" value="DEHYDROGENASES, SHORT CHAIN"/>
    <property type="match status" value="1"/>
</dbReference>
<proteinExistence type="inferred from homology"/>
<dbReference type="PRINTS" id="PR00081">
    <property type="entry name" value="GDHRDH"/>
</dbReference>
<organism evidence="3 4">
    <name type="scientific">Aspergillus cavernicola</name>
    <dbReference type="NCBI Taxonomy" id="176166"/>
    <lineage>
        <taxon>Eukaryota</taxon>
        <taxon>Fungi</taxon>
        <taxon>Dikarya</taxon>
        <taxon>Ascomycota</taxon>
        <taxon>Pezizomycotina</taxon>
        <taxon>Eurotiomycetes</taxon>
        <taxon>Eurotiomycetidae</taxon>
        <taxon>Eurotiales</taxon>
        <taxon>Aspergillaceae</taxon>
        <taxon>Aspergillus</taxon>
        <taxon>Aspergillus subgen. Nidulantes</taxon>
    </lineage>
</organism>
<comment type="similarity">
    <text evidence="1">Belongs to the short-chain dehydrogenases/reductases (SDR) family.</text>
</comment>